<dbReference type="PANTHER" id="PTHR10584:SF166">
    <property type="entry name" value="RIBOKINASE"/>
    <property type="match status" value="1"/>
</dbReference>
<evidence type="ECO:0000313" key="5">
    <source>
        <dbReference type="Proteomes" id="UP001415169"/>
    </source>
</evidence>
<evidence type="ECO:0000313" key="4">
    <source>
        <dbReference type="EMBL" id="GAA4155350.1"/>
    </source>
</evidence>
<feature type="domain" description="Carbohydrate kinase PfkB" evidence="3">
    <location>
        <begin position="40"/>
        <end position="293"/>
    </location>
</feature>
<keyword evidence="2" id="KW-0418">Kinase</keyword>
<dbReference type="SUPFAM" id="SSF53613">
    <property type="entry name" value="Ribokinase-like"/>
    <property type="match status" value="1"/>
</dbReference>
<dbReference type="RefSeq" id="WP_344790080.1">
    <property type="nucleotide sequence ID" value="NZ_BAABBV010000001.1"/>
</dbReference>
<dbReference type="Pfam" id="PF00294">
    <property type="entry name" value="PfkB"/>
    <property type="match status" value="1"/>
</dbReference>
<proteinExistence type="predicted"/>
<organism evidence="4 5">
    <name type="scientific">Gryllotalpicola daejeonensis</name>
    <dbReference type="NCBI Taxonomy" id="993087"/>
    <lineage>
        <taxon>Bacteria</taxon>
        <taxon>Bacillati</taxon>
        <taxon>Actinomycetota</taxon>
        <taxon>Actinomycetes</taxon>
        <taxon>Micrococcales</taxon>
        <taxon>Microbacteriaceae</taxon>
        <taxon>Gryllotalpicola</taxon>
    </lineage>
</organism>
<dbReference type="PROSITE" id="PS00584">
    <property type="entry name" value="PFKB_KINASES_2"/>
    <property type="match status" value="1"/>
</dbReference>
<evidence type="ECO:0000259" key="3">
    <source>
        <dbReference type="Pfam" id="PF00294"/>
    </source>
</evidence>
<keyword evidence="1" id="KW-0808">Transferase</keyword>
<gene>
    <name evidence="4" type="ORF">GCM10022286_04170</name>
</gene>
<keyword evidence="5" id="KW-1185">Reference proteome</keyword>
<evidence type="ECO:0000256" key="1">
    <source>
        <dbReference type="ARBA" id="ARBA00022679"/>
    </source>
</evidence>
<sequence length="315" mass="32206">MLINKVGDARVRVLVNGPASWNVTARVGALPEPVSQTLFAERWSEGVGGTSAGKSLTLAALGAEVVLQTVVGVDEVAGQVLRALEVPGVEVRATGSVSRRTERHLNLLDASGGRVSIYLELPQAQQVHQAAPPTVDPDVTAAVLDLCDHSVPLLSAYRSIGVPVWCDVHDDDGAADGYARPFTAAADVVVASEVRLADVDSYLRDRIAEGAQLAVCTRGGDGARAVHADETGERWYDVGPAPADEVVDTEGAGDAFVAGLLMGLSRGAVVPQALAEASAAGAIAVASAGLGASAADAAAVARLAEAVEVTVTRPR</sequence>
<comment type="caution">
    <text evidence="4">The sequence shown here is derived from an EMBL/GenBank/DDBJ whole genome shotgun (WGS) entry which is preliminary data.</text>
</comment>
<reference evidence="4" key="1">
    <citation type="journal article" date="2014" name="Int. J. Syst. Evol. Microbiol.">
        <title>Complete genome of a new Firmicutes species belonging to the dominant human colonic microbiota ('Ruminococcus bicirculans') reveals two chromosomes and a selective capacity to utilize plant glucans.</title>
        <authorList>
            <consortium name="NISC Comparative Sequencing Program"/>
            <person name="Wegmann U."/>
            <person name="Louis P."/>
            <person name="Goesmann A."/>
            <person name="Henrissat B."/>
            <person name="Duncan S.H."/>
            <person name="Flint H.J."/>
        </authorList>
    </citation>
    <scope>NUCLEOTIDE SEQUENCE</scope>
    <source>
        <strain evidence="4">JCM 17590</strain>
    </source>
</reference>
<accession>A0ABP7ZEI5</accession>
<dbReference type="Gene3D" id="3.40.1190.20">
    <property type="match status" value="1"/>
</dbReference>
<dbReference type="Proteomes" id="UP001415169">
    <property type="component" value="Unassembled WGS sequence"/>
</dbReference>
<dbReference type="InterPro" id="IPR002173">
    <property type="entry name" value="Carboh/pur_kinase_PfkB_CS"/>
</dbReference>
<protein>
    <recommendedName>
        <fullName evidence="3">Carbohydrate kinase PfkB domain-containing protein</fullName>
    </recommendedName>
</protein>
<reference evidence="4" key="2">
    <citation type="submission" date="2023-12" db="EMBL/GenBank/DDBJ databases">
        <authorList>
            <person name="Sun Q."/>
            <person name="Inoue M."/>
        </authorList>
    </citation>
    <scope>NUCLEOTIDE SEQUENCE</scope>
    <source>
        <strain evidence="4">JCM 17590</strain>
    </source>
</reference>
<dbReference type="InterPro" id="IPR029056">
    <property type="entry name" value="Ribokinase-like"/>
</dbReference>
<dbReference type="PANTHER" id="PTHR10584">
    <property type="entry name" value="SUGAR KINASE"/>
    <property type="match status" value="1"/>
</dbReference>
<evidence type="ECO:0000256" key="2">
    <source>
        <dbReference type="ARBA" id="ARBA00022777"/>
    </source>
</evidence>
<dbReference type="InterPro" id="IPR011611">
    <property type="entry name" value="PfkB_dom"/>
</dbReference>
<name>A0ABP7ZEI5_9MICO</name>
<dbReference type="EMBL" id="BAABBV010000001">
    <property type="protein sequence ID" value="GAA4155350.1"/>
    <property type="molecule type" value="Genomic_DNA"/>
</dbReference>